<dbReference type="PANTHER" id="PTHR11961">
    <property type="entry name" value="CYTOCHROME C"/>
    <property type="match status" value="1"/>
</dbReference>
<feature type="chain" id="PRO_5040330821" evidence="7">
    <location>
        <begin position="27"/>
        <end position="133"/>
    </location>
</feature>
<evidence type="ECO:0000313" key="10">
    <source>
        <dbReference type="Proteomes" id="UP001055460"/>
    </source>
</evidence>
<keyword evidence="3 6" id="KW-0479">Metal-binding</keyword>
<evidence type="ECO:0000256" key="1">
    <source>
        <dbReference type="ARBA" id="ARBA00022448"/>
    </source>
</evidence>
<organism evidence="9 10">
    <name type="scientific">Ensifer adhaerens</name>
    <name type="common">Sinorhizobium morelense</name>
    <dbReference type="NCBI Taxonomy" id="106592"/>
    <lineage>
        <taxon>Bacteria</taxon>
        <taxon>Pseudomonadati</taxon>
        <taxon>Pseudomonadota</taxon>
        <taxon>Alphaproteobacteria</taxon>
        <taxon>Hyphomicrobiales</taxon>
        <taxon>Rhizobiaceae</taxon>
        <taxon>Sinorhizobium/Ensifer group</taxon>
        <taxon>Ensifer</taxon>
    </lineage>
</organism>
<proteinExistence type="predicted"/>
<name>A0A9Q8Y559_ENSAD</name>
<feature type="domain" description="Cytochrome c" evidence="8">
    <location>
        <begin position="28"/>
        <end position="130"/>
    </location>
</feature>
<dbReference type="OrthoDB" id="9805828at2"/>
<dbReference type="RefSeq" id="WP_090298540.1">
    <property type="nucleotide sequence ID" value="NZ_CAXURO020000001.1"/>
</dbReference>
<dbReference type="PROSITE" id="PS51007">
    <property type="entry name" value="CYTC"/>
    <property type="match status" value="1"/>
</dbReference>
<dbReference type="Pfam" id="PF00034">
    <property type="entry name" value="Cytochrom_C"/>
    <property type="match status" value="1"/>
</dbReference>
<feature type="signal peptide" evidence="7">
    <location>
        <begin position="1"/>
        <end position="26"/>
    </location>
</feature>
<evidence type="ECO:0000256" key="2">
    <source>
        <dbReference type="ARBA" id="ARBA00022617"/>
    </source>
</evidence>
<dbReference type="InterPro" id="IPR009056">
    <property type="entry name" value="Cyt_c-like_dom"/>
</dbReference>
<evidence type="ECO:0000256" key="6">
    <source>
        <dbReference type="PROSITE-ProRule" id="PRU00433"/>
    </source>
</evidence>
<keyword evidence="5 6" id="KW-0408">Iron</keyword>
<dbReference type="InterPro" id="IPR002327">
    <property type="entry name" value="Cyt_c_1A/1B"/>
</dbReference>
<dbReference type="AlphaFoldDB" id="A0A9Q8Y559"/>
<accession>A0A9Q8Y559</accession>
<keyword evidence="2 6" id="KW-0349">Heme</keyword>
<evidence type="ECO:0000256" key="5">
    <source>
        <dbReference type="ARBA" id="ARBA00023004"/>
    </source>
</evidence>
<reference evidence="9" key="1">
    <citation type="submission" date="2022-06" db="EMBL/GenBank/DDBJ databases">
        <title>Physiological and biochemical characterization and genomic elucidation of a strain of the genus Ensifer adhaerens M8 that combines arsenic oxidation and chromium reduction.</title>
        <authorList>
            <person name="Li X."/>
            <person name="Yu c."/>
        </authorList>
    </citation>
    <scope>NUCLEOTIDE SEQUENCE</scope>
    <source>
        <strain evidence="9">M8</strain>
    </source>
</reference>
<dbReference type="Proteomes" id="UP001055460">
    <property type="component" value="Chromosome"/>
</dbReference>
<gene>
    <name evidence="9" type="ORF">NE863_12625</name>
</gene>
<keyword evidence="7" id="KW-0732">Signal</keyword>
<evidence type="ECO:0000256" key="3">
    <source>
        <dbReference type="ARBA" id="ARBA00022723"/>
    </source>
</evidence>
<dbReference type="GO" id="GO:0009055">
    <property type="term" value="F:electron transfer activity"/>
    <property type="evidence" value="ECO:0007669"/>
    <property type="project" value="InterPro"/>
</dbReference>
<evidence type="ECO:0000313" key="9">
    <source>
        <dbReference type="EMBL" id="USJ22156.1"/>
    </source>
</evidence>
<evidence type="ECO:0000256" key="4">
    <source>
        <dbReference type="ARBA" id="ARBA00022982"/>
    </source>
</evidence>
<dbReference type="InterPro" id="IPR036909">
    <property type="entry name" value="Cyt_c-like_dom_sf"/>
</dbReference>
<sequence length="133" mass="13632">MLRLVTSLSITLCLGTLCLGATVAHAGGDATAGAAVFRKCAACHTASEPTNRVGPSLMGVVGRPAASVADYNYSDAMKAFGAEGRVWDEATLSEYLLSPKAMVGATKMAFAGLKKPQDIADVIAYLKAPPAAK</sequence>
<protein>
    <submittedName>
        <fullName evidence="9">Cytochrome c family protein</fullName>
    </submittedName>
</protein>
<evidence type="ECO:0000256" key="7">
    <source>
        <dbReference type="SAM" id="SignalP"/>
    </source>
</evidence>
<dbReference type="GO" id="GO:0020037">
    <property type="term" value="F:heme binding"/>
    <property type="evidence" value="ECO:0007669"/>
    <property type="project" value="InterPro"/>
</dbReference>
<dbReference type="EMBL" id="CP098807">
    <property type="protein sequence ID" value="USJ22156.1"/>
    <property type="molecule type" value="Genomic_DNA"/>
</dbReference>
<dbReference type="GO" id="GO:0046872">
    <property type="term" value="F:metal ion binding"/>
    <property type="evidence" value="ECO:0007669"/>
    <property type="project" value="UniProtKB-KW"/>
</dbReference>
<dbReference type="SUPFAM" id="SSF46626">
    <property type="entry name" value="Cytochrome c"/>
    <property type="match status" value="1"/>
</dbReference>
<evidence type="ECO:0000259" key="8">
    <source>
        <dbReference type="PROSITE" id="PS51007"/>
    </source>
</evidence>
<dbReference type="Gene3D" id="1.10.760.10">
    <property type="entry name" value="Cytochrome c-like domain"/>
    <property type="match status" value="1"/>
</dbReference>
<dbReference type="PRINTS" id="PR00604">
    <property type="entry name" value="CYTCHRMECIAB"/>
</dbReference>
<keyword evidence="4" id="KW-0249">Electron transport</keyword>
<keyword evidence="1" id="KW-0813">Transport</keyword>